<gene>
    <name evidence="1" type="ORF">ZEAMMB73_Zm00001d012797</name>
</gene>
<proteinExistence type="predicted"/>
<reference evidence="2" key="3">
    <citation type="submission" date="2019-07" db="EMBL/GenBank/DDBJ databases">
        <authorList>
            <person name="Seetharam A."/>
            <person name="Woodhouse M."/>
            <person name="Cannon E."/>
        </authorList>
    </citation>
    <scope>NUCLEOTIDE SEQUENCE [LARGE SCALE GENOMIC DNA]</scope>
    <source>
        <strain evidence="2">cv. B73</strain>
    </source>
</reference>
<dbReference type="EMBL" id="CM000781">
    <property type="protein sequence ID" value="AQK61392.1"/>
    <property type="molecule type" value="Genomic_DNA"/>
</dbReference>
<dbReference type="Proteomes" id="UP000007305">
    <property type="component" value="Chromosome 5"/>
</dbReference>
<evidence type="ECO:0000313" key="3">
    <source>
        <dbReference type="Proteomes" id="UP000007305"/>
    </source>
</evidence>
<sequence length="229" mass="26574">MIPKDHYHLRKSKLEKNILKRKKRLGKDNMSSQDMISPVFGKRLVPANTHFTSLRKLRKHKFTSDKINDEICKHILNYNERELLSVGQTTMTGGQLEKYVNEGDNGDKILRAFITCFTCDEKFNQGNITTVIPPHEVSEEGELSKVDAAQLVEEIKAVLKGTNVARVRKDTESTKDPKVKVFRNMRRTFIFFPFYKNEELFVFHVDTKRLPIIDALFCKMSSLSFEDRS</sequence>
<dbReference type="Gramene" id="Zm00001eb210220_T001">
    <property type="protein sequence ID" value="Zm00001eb210220_P001"/>
    <property type="gene ID" value="Zm00001eb210220"/>
</dbReference>
<accession>A0A1D6GCJ9</accession>
<dbReference type="AlphaFoldDB" id="A0A1D6GCJ9"/>
<dbReference type="EnsemblPlants" id="Zm00001eb210220_T001">
    <property type="protein sequence ID" value="Zm00001eb210220_P001"/>
    <property type="gene ID" value="Zm00001eb210220"/>
</dbReference>
<dbReference type="ExpressionAtlas" id="A0A1D6GCJ9">
    <property type="expression patterns" value="baseline and differential"/>
</dbReference>
<reference evidence="3" key="1">
    <citation type="journal article" date="2009" name="Science">
        <title>The B73 maize genome: complexity, diversity, and dynamics.</title>
        <authorList>
            <person name="Schnable P.S."/>
            <person name="Ware D."/>
            <person name="Fulton R.S."/>
            <person name="Stein J.C."/>
            <person name="Wei F."/>
            <person name="Pasternak S."/>
            <person name="Liang C."/>
            <person name="Zhang J."/>
            <person name="Fulton L."/>
            <person name="Graves T.A."/>
            <person name="Minx P."/>
            <person name="Reily A.D."/>
            <person name="Courtney L."/>
            <person name="Kruchowski S.S."/>
            <person name="Tomlinson C."/>
            <person name="Strong C."/>
            <person name="Delehaunty K."/>
            <person name="Fronick C."/>
            <person name="Courtney B."/>
            <person name="Rock S.M."/>
            <person name="Belter E."/>
            <person name="Du F."/>
            <person name="Kim K."/>
            <person name="Abbott R.M."/>
            <person name="Cotton M."/>
            <person name="Levy A."/>
            <person name="Marchetto P."/>
            <person name="Ochoa K."/>
            <person name="Jackson S.M."/>
            <person name="Gillam B."/>
            <person name="Chen W."/>
            <person name="Yan L."/>
            <person name="Higginbotham J."/>
            <person name="Cardenas M."/>
            <person name="Waligorski J."/>
            <person name="Applebaum E."/>
            <person name="Phelps L."/>
            <person name="Falcone J."/>
            <person name="Kanchi K."/>
            <person name="Thane T."/>
            <person name="Scimone A."/>
            <person name="Thane N."/>
            <person name="Henke J."/>
            <person name="Wang T."/>
            <person name="Ruppert J."/>
            <person name="Shah N."/>
            <person name="Rotter K."/>
            <person name="Hodges J."/>
            <person name="Ingenthron E."/>
            <person name="Cordes M."/>
            <person name="Kohlberg S."/>
            <person name="Sgro J."/>
            <person name="Delgado B."/>
            <person name="Mead K."/>
            <person name="Chinwalla A."/>
            <person name="Leonard S."/>
            <person name="Crouse K."/>
            <person name="Collura K."/>
            <person name="Kudrna D."/>
            <person name="Currie J."/>
            <person name="He R."/>
            <person name="Angelova A."/>
            <person name="Rajasekar S."/>
            <person name="Mueller T."/>
            <person name="Lomeli R."/>
            <person name="Scara G."/>
            <person name="Ko A."/>
            <person name="Delaney K."/>
            <person name="Wissotski M."/>
            <person name="Lopez G."/>
            <person name="Campos D."/>
            <person name="Braidotti M."/>
            <person name="Ashley E."/>
            <person name="Golser W."/>
            <person name="Kim H."/>
            <person name="Lee S."/>
            <person name="Lin J."/>
            <person name="Dujmic Z."/>
            <person name="Kim W."/>
            <person name="Talag J."/>
            <person name="Zuccolo A."/>
            <person name="Fan C."/>
            <person name="Sebastian A."/>
            <person name="Kramer M."/>
            <person name="Spiegel L."/>
            <person name="Nascimento L."/>
            <person name="Zutavern T."/>
            <person name="Miller B."/>
            <person name="Ambroise C."/>
            <person name="Muller S."/>
            <person name="Spooner W."/>
            <person name="Narechania A."/>
            <person name="Ren L."/>
            <person name="Wei S."/>
            <person name="Kumari S."/>
            <person name="Faga B."/>
            <person name="Levy M.J."/>
            <person name="McMahan L."/>
            <person name="Van Buren P."/>
            <person name="Vaughn M.W."/>
            <person name="Ying K."/>
            <person name="Yeh C.-T."/>
            <person name="Emrich S.J."/>
            <person name="Jia Y."/>
            <person name="Kalyanaraman A."/>
            <person name="Hsia A.-P."/>
            <person name="Barbazuk W.B."/>
            <person name="Baucom R.S."/>
            <person name="Brutnell T.P."/>
            <person name="Carpita N.C."/>
            <person name="Chaparro C."/>
            <person name="Chia J.-M."/>
            <person name="Deragon J.-M."/>
            <person name="Estill J.C."/>
            <person name="Fu Y."/>
            <person name="Jeddeloh J.A."/>
            <person name="Han Y."/>
            <person name="Lee H."/>
            <person name="Li P."/>
            <person name="Lisch D.R."/>
            <person name="Liu S."/>
            <person name="Liu Z."/>
            <person name="Nagel D.H."/>
            <person name="McCann M.C."/>
            <person name="SanMiguel P."/>
            <person name="Myers A.M."/>
            <person name="Nettleton D."/>
            <person name="Nguyen J."/>
            <person name="Penning B.W."/>
            <person name="Ponnala L."/>
            <person name="Schneider K.L."/>
            <person name="Schwartz D.C."/>
            <person name="Sharma A."/>
            <person name="Soderlund C."/>
            <person name="Springer N.M."/>
            <person name="Sun Q."/>
            <person name="Wang H."/>
            <person name="Waterman M."/>
            <person name="Westerman R."/>
            <person name="Wolfgruber T.K."/>
            <person name="Yang L."/>
            <person name="Yu Y."/>
            <person name="Zhang L."/>
            <person name="Zhou S."/>
            <person name="Zhu Q."/>
            <person name="Bennetzen J.L."/>
            <person name="Dawe R.K."/>
            <person name="Jiang J."/>
            <person name="Jiang N."/>
            <person name="Presting G.G."/>
            <person name="Wessler S.R."/>
            <person name="Aluru S."/>
            <person name="Martienssen R.A."/>
            <person name="Clifton S.W."/>
            <person name="McCombie W.R."/>
            <person name="Wing R.A."/>
            <person name="Wilson R.K."/>
        </authorList>
    </citation>
    <scope>NUCLEOTIDE SEQUENCE [LARGE SCALE GENOMIC DNA]</scope>
    <source>
        <strain evidence="3">cv. B73</strain>
    </source>
</reference>
<dbReference type="EMBL" id="CM000781">
    <property type="protein sequence ID" value="AQK61400.1"/>
    <property type="molecule type" value="Genomic_DNA"/>
</dbReference>
<organism evidence="1">
    <name type="scientific">Zea mays</name>
    <name type="common">Maize</name>
    <dbReference type="NCBI Taxonomy" id="4577"/>
    <lineage>
        <taxon>Eukaryota</taxon>
        <taxon>Viridiplantae</taxon>
        <taxon>Streptophyta</taxon>
        <taxon>Embryophyta</taxon>
        <taxon>Tracheophyta</taxon>
        <taxon>Spermatophyta</taxon>
        <taxon>Magnoliopsida</taxon>
        <taxon>Liliopsida</taxon>
        <taxon>Poales</taxon>
        <taxon>Poaceae</taxon>
        <taxon>PACMAD clade</taxon>
        <taxon>Panicoideae</taxon>
        <taxon>Andropogonodae</taxon>
        <taxon>Andropogoneae</taxon>
        <taxon>Tripsacinae</taxon>
        <taxon>Zea</taxon>
    </lineage>
</organism>
<evidence type="ECO:0000313" key="2">
    <source>
        <dbReference type="EnsemblPlants" id="Zm00001eb210220_P001"/>
    </source>
</evidence>
<evidence type="ECO:0000313" key="1">
    <source>
        <dbReference type="EMBL" id="AQK61400.1"/>
    </source>
</evidence>
<protein>
    <submittedName>
        <fullName evidence="1 2">Uncharacterized protein</fullName>
    </submittedName>
</protein>
<reference evidence="1" key="2">
    <citation type="submission" date="2015-12" db="EMBL/GenBank/DDBJ databases">
        <title>Update maize B73 reference genome by single molecule sequencing technologies.</title>
        <authorList>
            <consortium name="Maize Genome Sequencing Project"/>
            <person name="Ware D."/>
        </authorList>
    </citation>
    <scope>NUCLEOTIDE SEQUENCE</scope>
    <source>
        <tissue evidence="1">Seedling</tissue>
    </source>
</reference>
<name>A0A1D6GCJ9_MAIZE</name>
<reference evidence="2" key="4">
    <citation type="submission" date="2021-05" db="UniProtKB">
        <authorList>
            <consortium name="EnsemblPlants"/>
        </authorList>
    </citation>
    <scope>IDENTIFICATION</scope>
    <source>
        <strain evidence="2">cv. B73</strain>
    </source>
</reference>
<keyword evidence="3" id="KW-1185">Reference proteome</keyword>